<feature type="transmembrane region" description="Helical" evidence="1">
    <location>
        <begin position="196"/>
        <end position="216"/>
    </location>
</feature>
<evidence type="ECO:0000256" key="1">
    <source>
        <dbReference type="SAM" id="Phobius"/>
    </source>
</evidence>
<feature type="transmembrane region" description="Helical" evidence="1">
    <location>
        <begin position="353"/>
        <end position="370"/>
    </location>
</feature>
<protein>
    <submittedName>
        <fullName evidence="2">Copper ABC transporter permease</fullName>
    </submittedName>
</protein>
<feature type="transmembrane region" description="Helical" evidence="1">
    <location>
        <begin position="816"/>
        <end position="838"/>
    </location>
</feature>
<dbReference type="RefSeq" id="WP_084926257.1">
    <property type="nucleotide sequence ID" value="NZ_NCVE01000027.1"/>
</dbReference>
<keyword evidence="1" id="KW-0472">Membrane</keyword>
<feature type="transmembrane region" description="Helical" evidence="1">
    <location>
        <begin position="433"/>
        <end position="452"/>
    </location>
</feature>
<accession>A0AAX0N924</accession>
<reference evidence="2 3" key="1">
    <citation type="journal article" date="2016" name="Eur. J. Clin. Microbiol. Infect. Dis.">
        <title>Whole genome sequencing as a tool for phylogenetic analysis of clinical strains of Mitis group streptococci.</title>
        <authorList>
            <person name="Rasmussen L.H."/>
            <person name="Dargis R."/>
            <person name="Hojholt K."/>
            <person name="Christensen J.J."/>
            <person name="Skovgaard O."/>
            <person name="Justesen U.S."/>
            <person name="Rosenvinge F.S."/>
            <person name="Moser C."/>
            <person name="Lukjancenko O."/>
            <person name="Rasmussen S."/>
            <person name="Nielsen X.C."/>
        </authorList>
    </citation>
    <scope>NUCLEOTIDE SEQUENCE [LARGE SCALE GENOMIC DNA]</scope>
    <source>
        <strain evidence="2 3">RH_50738_11</strain>
    </source>
</reference>
<sequence>MKLFFKTYWTYFVSFIIPIIIMIGVYLSQGIYWNSDNSPLLGDGFHQYVIFDIALRNILHGNGSLFYTFTSGLGLNFYALSSYYLGSFLSPLVYFFDLTNMPDAVYLTTLLKFGLISLSTFFSLNKLFKNVPQTLKLALSTSYALMSFTISQLEIKTWLDVFILIPLIITGLHLLITEKKFSLYFTSLSILFIQNYYFGYMTALFLIFWYLCQISWDFKTRKSSFLDFIITSVLAGMASLILTLPTLFDLQTHGEKLTGITKFQTESSWYLDLFAKQFIGSFDTTKYGAIPMIFVGLLPFILTILFFTLKSIKFHVKLIYAIFFAFLIASFYIEALDLFWQGMHTPNMFLHRYSWIFSTLLIYTAAEVLKRLKELKVWNFLVSLFIIVTGFLATIYLKSHYSFLTDLNILLTLEFLVVYSLLLLAVIKKFISVNLFTILISLLIIVEISLNASSQMDGIAKEWGFASRSAYSRDIPAMESFSTYIGNQFTRTEKLETQTGNDSMKFSYNGISQFSSVRNRSASSTLDKLGFKSSGTNLNLRYANNSILADSLFGIQYNISGNPIDKYGFQDVYQKDNLTLYENQFSLPIAFASQSVYNDVKFNEHTLDNQALFLNQLANVNFDYFSPIPYEKTENTNDLISVTSSSNEDVAIQYQIEVPENSQVYLSFTNIHFSNDKQKKVDILVNDAKKIFTTDNVFSFFNLGYTKEKKTFNIHVSFPGNSQVSFESPTFYRLDIQTLTEAIQKIKEQPVTVSTSKNKVFATYDVQQDTSIFFTIPYDKGWSAYQDGKKIEIKQAQTGFMKVDVPKGKGTITLSFIPNGFITGAISSFTSLLLFGIYNHRRKSSKA</sequence>
<feature type="transmembrane region" description="Helical" evidence="1">
    <location>
        <begin position="314"/>
        <end position="333"/>
    </location>
</feature>
<dbReference type="Proteomes" id="UP000193441">
    <property type="component" value="Unassembled WGS sequence"/>
</dbReference>
<feature type="transmembrane region" description="Helical" evidence="1">
    <location>
        <begin position="287"/>
        <end position="307"/>
    </location>
</feature>
<dbReference type="InterPro" id="IPR018580">
    <property type="entry name" value="Uncharacterised_YfhO"/>
</dbReference>
<feature type="transmembrane region" description="Helical" evidence="1">
    <location>
        <begin position="12"/>
        <end position="33"/>
    </location>
</feature>
<name>A0AAX0N924_STRMT</name>
<gene>
    <name evidence="2" type="ORF">B7701_05615</name>
</gene>
<feature type="transmembrane region" description="Helical" evidence="1">
    <location>
        <begin position="409"/>
        <end position="426"/>
    </location>
</feature>
<keyword evidence="1" id="KW-0812">Transmembrane</keyword>
<dbReference type="PANTHER" id="PTHR38454">
    <property type="entry name" value="INTEGRAL MEMBRANE PROTEIN-RELATED"/>
    <property type="match status" value="1"/>
</dbReference>
<organism evidence="2 3">
    <name type="scientific">Streptococcus mitis</name>
    <dbReference type="NCBI Taxonomy" id="28037"/>
    <lineage>
        <taxon>Bacteria</taxon>
        <taxon>Bacillati</taxon>
        <taxon>Bacillota</taxon>
        <taxon>Bacilli</taxon>
        <taxon>Lactobacillales</taxon>
        <taxon>Streptococcaceae</taxon>
        <taxon>Streptococcus</taxon>
        <taxon>Streptococcus mitis group</taxon>
    </lineage>
</organism>
<feature type="transmembrane region" description="Helical" evidence="1">
    <location>
        <begin position="158"/>
        <end position="176"/>
    </location>
</feature>
<feature type="transmembrane region" description="Helical" evidence="1">
    <location>
        <begin position="228"/>
        <end position="248"/>
    </location>
</feature>
<keyword evidence="1" id="KW-1133">Transmembrane helix</keyword>
<proteinExistence type="predicted"/>
<feature type="transmembrane region" description="Helical" evidence="1">
    <location>
        <begin position="103"/>
        <end position="122"/>
    </location>
</feature>
<dbReference type="Pfam" id="PF09586">
    <property type="entry name" value="YfhO"/>
    <property type="match status" value="1"/>
</dbReference>
<dbReference type="AlphaFoldDB" id="A0AAX0N924"/>
<evidence type="ECO:0000313" key="2">
    <source>
        <dbReference type="EMBL" id="ORO89128.1"/>
    </source>
</evidence>
<feature type="transmembrane region" description="Helical" evidence="1">
    <location>
        <begin position="377"/>
        <end position="397"/>
    </location>
</feature>
<dbReference type="EMBL" id="NCVE01000027">
    <property type="protein sequence ID" value="ORO89128.1"/>
    <property type="molecule type" value="Genomic_DNA"/>
</dbReference>
<dbReference type="PANTHER" id="PTHR38454:SF1">
    <property type="entry name" value="INTEGRAL MEMBRANE PROTEIN"/>
    <property type="match status" value="1"/>
</dbReference>
<evidence type="ECO:0000313" key="3">
    <source>
        <dbReference type="Proteomes" id="UP000193441"/>
    </source>
</evidence>
<comment type="caution">
    <text evidence="2">The sequence shown here is derived from an EMBL/GenBank/DDBJ whole genome shotgun (WGS) entry which is preliminary data.</text>
</comment>
<feature type="transmembrane region" description="Helical" evidence="1">
    <location>
        <begin position="75"/>
        <end position="96"/>
    </location>
</feature>